<organism evidence="2 3">
    <name type="scientific">Christiangramia sabulilitoris</name>
    <dbReference type="NCBI Taxonomy" id="2583991"/>
    <lineage>
        <taxon>Bacteria</taxon>
        <taxon>Pseudomonadati</taxon>
        <taxon>Bacteroidota</taxon>
        <taxon>Flavobacteriia</taxon>
        <taxon>Flavobacteriales</taxon>
        <taxon>Flavobacteriaceae</taxon>
        <taxon>Christiangramia</taxon>
    </lineage>
</organism>
<evidence type="ECO:0000256" key="1">
    <source>
        <dbReference type="SAM" id="Phobius"/>
    </source>
</evidence>
<keyword evidence="1" id="KW-1133">Transmembrane helix</keyword>
<gene>
    <name evidence="2" type="ORF">FGM01_03545</name>
</gene>
<keyword evidence="3" id="KW-1185">Reference proteome</keyword>
<dbReference type="Proteomes" id="UP000315131">
    <property type="component" value="Unassembled WGS sequence"/>
</dbReference>
<keyword evidence="1" id="KW-0472">Membrane</keyword>
<reference evidence="2 3" key="1">
    <citation type="submission" date="2019-06" db="EMBL/GenBank/DDBJ databases">
        <title>Gramella sabulilitoris sp. nov., isolated from a marine sand.</title>
        <authorList>
            <person name="Yoon J.-H."/>
        </authorList>
    </citation>
    <scope>NUCLEOTIDE SEQUENCE [LARGE SCALE GENOMIC DNA]</scope>
    <source>
        <strain evidence="2 3">HSMS-1</strain>
    </source>
</reference>
<evidence type="ECO:0000313" key="2">
    <source>
        <dbReference type="EMBL" id="TRO66976.1"/>
    </source>
</evidence>
<dbReference type="RefSeq" id="WP_143409755.1">
    <property type="nucleotide sequence ID" value="NZ_VHSF01000001.1"/>
</dbReference>
<dbReference type="AlphaFoldDB" id="A0A550I7M4"/>
<keyword evidence="1" id="KW-0812">Transmembrane</keyword>
<feature type="transmembrane region" description="Helical" evidence="1">
    <location>
        <begin position="31"/>
        <end position="50"/>
    </location>
</feature>
<dbReference type="EMBL" id="VHSF01000001">
    <property type="protein sequence ID" value="TRO66976.1"/>
    <property type="molecule type" value="Genomic_DNA"/>
</dbReference>
<evidence type="ECO:0000313" key="3">
    <source>
        <dbReference type="Proteomes" id="UP000315131"/>
    </source>
</evidence>
<sequence>MSIFKNSILPILGMIALITIMTYSYLNNSVFFDKLLVCSIVLGVVFFLRIQENLPISETSGNELDQLNKK</sequence>
<protein>
    <submittedName>
        <fullName evidence="2">Uncharacterized protein</fullName>
    </submittedName>
</protein>
<proteinExistence type="predicted"/>
<feature type="transmembrane region" description="Helical" evidence="1">
    <location>
        <begin position="7"/>
        <end position="25"/>
    </location>
</feature>
<accession>A0A550I7M4</accession>
<name>A0A550I7M4_9FLAO</name>
<dbReference type="OrthoDB" id="1452707at2"/>
<comment type="caution">
    <text evidence="2">The sequence shown here is derived from an EMBL/GenBank/DDBJ whole genome shotgun (WGS) entry which is preliminary data.</text>
</comment>